<accession>A0A6J6CD69</accession>
<proteinExistence type="predicted"/>
<dbReference type="EMBL" id="CAEZSN010000137">
    <property type="protein sequence ID" value="CAB4549184.1"/>
    <property type="molecule type" value="Genomic_DNA"/>
</dbReference>
<dbReference type="Pfam" id="PF09754">
    <property type="entry name" value="PAC2"/>
    <property type="match status" value="1"/>
</dbReference>
<sequence length="276" mass="30429">MSEINLFAGRTLVVAFEGWNDAGESASNAARFLIEAIKAVEISEVDSQNYYDFQFARPQVSLDEDGKRVVRWPNASVYRPAIPELIDLRVLLGVEPSRNWVDFAREIADIVEGEEVDSVVFLGAMLADAPHTRPIQITATSTNDAVCESVPAEKSLYEGPVGILSILSAEFEKRGLPTMSLWAAVPHYVHSGPVPKSTLALINSIQELLGLQFAQGDLPEEAFKWERAVDELAESDEDLAEYVTSLEKSRDEIDGATGETIAAEVEQFLRDADEER</sequence>
<dbReference type="SUPFAM" id="SSF159659">
    <property type="entry name" value="Cgl1923-like"/>
    <property type="match status" value="1"/>
</dbReference>
<dbReference type="PANTHER" id="PTHR35610:SF3">
    <property type="entry name" value="PROTEASOME ASSEMBLY CHAPERONE FAMILY PROTEIN"/>
    <property type="match status" value="1"/>
</dbReference>
<dbReference type="AlphaFoldDB" id="A0A6J6CD69"/>
<dbReference type="PANTHER" id="PTHR35610">
    <property type="entry name" value="3-ISOPROPYLMALATE DEHYDRATASE-RELATED"/>
    <property type="match status" value="1"/>
</dbReference>
<reference evidence="1" key="1">
    <citation type="submission" date="2020-05" db="EMBL/GenBank/DDBJ databases">
        <authorList>
            <person name="Chiriac C."/>
            <person name="Salcher M."/>
            <person name="Ghai R."/>
            <person name="Kavagutti S V."/>
        </authorList>
    </citation>
    <scope>NUCLEOTIDE SEQUENCE</scope>
</reference>
<evidence type="ECO:0000313" key="1">
    <source>
        <dbReference type="EMBL" id="CAB4549184.1"/>
    </source>
</evidence>
<dbReference type="InterPro" id="IPR038389">
    <property type="entry name" value="PSMG2_sf"/>
</dbReference>
<dbReference type="InterPro" id="IPR008492">
    <property type="entry name" value="Rv2714-like"/>
</dbReference>
<organism evidence="1">
    <name type="scientific">freshwater metagenome</name>
    <dbReference type="NCBI Taxonomy" id="449393"/>
    <lineage>
        <taxon>unclassified sequences</taxon>
        <taxon>metagenomes</taxon>
        <taxon>ecological metagenomes</taxon>
    </lineage>
</organism>
<gene>
    <name evidence="1" type="ORF">UFOPK1433_01010</name>
</gene>
<dbReference type="PIRSF" id="PIRSF028754">
    <property type="entry name" value="UCP028754"/>
    <property type="match status" value="1"/>
</dbReference>
<name>A0A6J6CD69_9ZZZZ</name>
<dbReference type="InterPro" id="IPR019151">
    <property type="entry name" value="Proteasome_assmbl_chaperone_2"/>
</dbReference>
<protein>
    <submittedName>
        <fullName evidence="1">Unannotated protein</fullName>
    </submittedName>
</protein>
<dbReference type="Gene3D" id="3.40.50.10900">
    <property type="entry name" value="PAC-like subunit"/>
    <property type="match status" value="1"/>
</dbReference>